<gene>
    <name evidence="1" type="ORF">AVEN_19020_1</name>
</gene>
<dbReference type="Proteomes" id="UP000499080">
    <property type="component" value="Unassembled WGS sequence"/>
</dbReference>
<keyword evidence="2" id="KW-1185">Reference proteome</keyword>
<comment type="caution">
    <text evidence="1">The sequence shown here is derived from an EMBL/GenBank/DDBJ whole genome shotgun (WGS) entry which is preliminary data.</text>
</comment>
<accession>A0A4Y2KK40</accession>
<evidence type="ECO:0000313" key="1">
    <source>
        <dbReference type="EMBL" id="GBN02409.1"/>
    </source>
</evidence>
<dbReference type="EMBL" id="BGPR01004698">
    <property type="protein sequence ID" value="GBN02409.1"/>
    <property type="molecule type" value="Genomic_DNA"/>
</dbReference>
<dbReference type="AlphaFoldDB" id="A0A4Y2KK40"/>
<name>A0A4Y2KK40_ARAVE</name>
<reference evidence="1 2" key="1">
    <citation type="journal article" date="2019" name="Sci. Rep.">
        <title>Orb-weaving spider Araneus ventricosus genome elucidates the spidroin gene catalogue.</title>
        <authorList>
            <person name="Kono N."/>
            <person name="Nakamura H."/>
            <person name="Ohtoshi R."/>
            <person name="Moran D.A.P."/>
            <person name="Shinohara A."/>
            <person name="Yoshida Y."/>
            <person name="Fujiwara M."/>
            <person name="Mori M."/>
            <person name="Tomita M."/>
            <person name="Arakawa K."/>
        </authorList>
    </citation>
    <scope>NUCLEOTIDE SEQUENCE [LARGE SCALE GENOMIC DNA]</scope>
</reference>
<evidence type="ECO:0008006" key="3">
    <source>
        <dbReference type="Google" id="ProtNLM"/>
    </source>
</evidence>
<sequence length="82" mass="8979">MNTQMLDIEENLGPIDVLIGGDVAGRLFTGKSRVPSSGLVALESYLRWNIMGKTNLPSGKEDTAMIFISMFVREATISDLFV</sequence>
<proteinExistence type="predicted"/>
<evidence type="ECO:0000313" key="2">
    <source>
        <dbReference type="Proteomes" id="UP000499080"/>
    </source>
</evidence>
<organism evidence="1 2">
    <name type="scientific">Araneus ventricosus</name>
    <name type="common">Orbweaver spider</name>
    <name type="synonym">Epeira ventricosa</name>
    <dbReference type="NCBI Taxonomy" id="182803"/>
    <lineage>
        <taxon>Eukaryota</taxon>
        <taxon>Metazoa</taxon>
        <taxon>Ecdysozoa</taxon>
        <taxon>Arthropoda</taxon>
        <taxon>Chelicerata</taxon>
        <taxon>Arachnida</taxon>
        <taxon>Araneae</taxon>
        <taxon>Araneomorphae</taxon>
        <taxon>Entelegynae</taxon>
        <taxon>Araneoidea</taxon>
        <taxon>Araneidae</taxon>
        <taxon>Araneus</taxon>
    </lineage>
</organism>
<dbReference type="OrthoDB" id="416987at2759"/>
<protein>
    <recommendedName>
        <fullName evidence="3">Peptidase aspartic putative domain-containing protein</fullName>
    </recommendedName>
</protein>